<sequence length="91" mass="9905">MQRWGAPFKIVGCKGGAVGLPPLAAVAKAAMGGKGFCRGKLKWAYHPQLGGRINMYIKVLPGKRHCYAGAVLFIGHCYKGKMLERMRINDS</sequence>
<accession>A0A645IL21</accession>
<comment type="caution">
    <text evidence="1">The sequence shown here is derived from an EMBL/GenBank/DDBJ whole genome shotgun (WGS) entry which is preliminary data.</text>
</comment>
<proteinExistence type="predicted"/>
<dbReference type="EMBL" id="VSSQ01109977">
    <property type="protein sequence ID" value="MPN48023.1"/>
    <property type="molecule type" value="Genomic_DNA"/>
</dbReference>
<dbReference type="AlphaFoldDB" id="A0A645IL21"/>
<name>A0A645IL21_9ZZZZ</name>
<protein>
    <submittedName>
        <fullName evidence="1">Uncharacterized protein</fullName>
    </submittedName>
</protein>
<evidence type="ECO:0000313" key="1">
    <source>
        <dbReference type="EMBL" id="MPN48023.1"/>
    </source>
</evidence>
<reference evidence="1" key="1">
    <citation type="submission" date="2019-08" db="EMBL/GenBank/DDBJ databases">
        <authorList>
            <person name="Kucharzyk K."/>
            <person name="Murdoch R.W."/>
            <person name="Higgins S."/>
            <person name="Loffler F."/>
        </authorList>
    </citation>
    <scope>NUCLEOTIDE SEQUENCE</scope>
</reference>
<gene>
    <name evidence="1" type="ORF">SDC9_195627</name>
</gene>
<organism evidence="1">
    <name type="scientific">bioreactor metagenome</name>
    <dbReference type="NCBI Taxonomy" id="1076179"/>
    <lineage>
        <taxon>unclassified sequences</taxon>
        <taxon>metagenomes</taxon>
        <taxon>ecological metagenomes</taxon>
    </lineage>
</organism>